<dbReference type="Pfam" id="PF01578">
    <property type="entry name" value="Cytochrom_C_asm"/>
    <property type="match status" value="1"/>
</dbReference>
<keyword evidence="5 6" id="KW-0472">Membrane</keyword>
<dbReference type="GO" id="GO:0005886">
    <property type="term" value="C:plasma membrane"/>
    <property type="evidence" value="ECO:0007669"/>
    <property type="project" value="TreeGrafter"/>
</dbReference>
<dbReference type="PANTHER" id="PTHR30071:SF1">
    <property type="entry name" value="CYTOCHROME B_B6 PROTEIN-RELATED"/>
    <property type="match status" value="1"/>
</dbReference>
<evidence type="ECO:0000256" key="6">
    <source>
        <dbReference type="SAM" id="Phobius"/>
    </source>
</evidence>
<keyword evidence="9" id="KW-1185">Reference proteome</keyword>
<dbReference type="PANTHER" id="PTHR30071">
    <property type="entry name" value="HEME EXPORTER PROTEIN C"/>
    <property type="match status" value="1"/>
</dbReference>
<keyword evidence="3" id="KW-0201">Cytochrome c-type biogenesis</keyword>
<gene>
    <name evidence="8" type="ORF">PEDI_25590</name>
</gene>
<keyword evidence="4 6" id="KW-1133">Transmembrane helix</keyword>
<evidence type="ECO:0000256" key="4">
    <source>
        <dbReference type="ARBA" id="ARBA00022989"/>
    </source>
</evidence>
<evidence type="ECO:0000256" key="5">
    <source>
        <dbReference type="ARBA" id="ARBA00023136"/>
    </source>
</evidence>
<dbReference type="AlphaFoldDB" id="A0AAN5AKN8"/>
<accession>A0AAN5AKN8</accession>
<dbReference type="InterPro" id="IPR045062">
    <property type="entry name" value="Cyt_c_biogenesis_CcsA/CcmC"/>
</dbReference>
<evidence type="ECO:0000256" key="3">
    <source>
        <dbReference type="ARBA" id="ARBA00022748"/>
    </source>
</evidence>
<protein>
    <submittedName>
        <fullName evidence="8">Heme exporter protein C</fullName>
    </submittedName>
</protein>
<evidence type="ECO:0000256" key="1">
    <source>
        <dbReference type="ARBA" id="ARBA00004141"/>
    </source>
</evidence>
<name>A0AAN5AKN8_9BACT</name>
<organism evidence="8 9">
    <name type="scientific">Persicobacter diffluens</name>
    <dbReference type="NCBI Taxonomy" id="981"/>
    <lineage>
        <taxon>Bacteria</taxon>
        <taxon>Pseudomonadati</taxon>
        <taxon>Bacteroidota</taxon>
        <taxon>Cytophagia</taxon>
        <taxon>Cytophagales</taxon>
        <taxon>Persicobacteraceae</taxon>
        <taxon>Persicobacter</taxon>
    </lineage>
</organism>
<keyword evidence="2 6" id="KW-0812">Transmembrane</keyword>
<evidence type="ECO:0000259" key="7">
    <source>
        <dbReference type="Pfam" id="PF01578"/>
    </source>
</evidence>
<dbReference type="Proteomes" id="UP001310022">
    <property type="component" value="Unassembled WGS sequence"/>
</dbReference>
<feature type="transmembrane region" description="Helical" evidence="6">
    <location>
        <begin position="118"/>
        <end position="136"/>
    </location>
</feature>
<feature type="domain" description="Cytochrome c assembly protein" evidence="7">
    <location>
        <begin position="40"/>
        <end position="160"/>
    </location>
</feature>
<comment type="caution">
    <text evidence="8">The sequence shown here is derived from an EMBL/GenBank/DDBJ whole genome shotgun (WGS) entry which is preliminary data.</text>
</comment>
<dbReference type="GO" id="GO:0020037">
    <property type="term" value="F:heme binding"/>
    <property type="evidence" value="ECO:0007669"/>
    <property type="project" value="InterPro"/>
</dbReference>
<feature type="transmembrane region" description="Helical" evidence="6">
    <location>
        <begin position="82"/>
        <end position="106"/>
    </location>
</feature>
<dbReference type="EMBL" id="BQKE01000001">
    <property type="protein sequence ID" value="GJM62007.1"/>
    <property type="molecule type" value="Genomic_DNA"/>
</dbReference>
<sequence length="236" mass="26636">MNSTNMKRNWWKILGVLLVAYSIVGGFLFNAPRLDILNETIRNLHFHVPMWFGMIVMLMISVIYSIRYLAKGEDYLDAYADQFAQVGVFMGVLGILTGMIWANFTWGEPWSNDPKQNGAAIGLLIYFAYFVLRGSLEDPQQKGRISGIYNIFAFSLLIPLLFILPRLTDSLHPGNGGNPGFNAYDLDSQLRIVFYPAVIGWILVGAWMGNLKARMAIIQQHYLNRAIEASAFSSKN</sequence>
<feature type="transmembrane region" description="Helical" evidence="6">
    <location>
        <begin position="51"/>
        <end position="70"/>
    </location>
</feature>
<feature type="transmembrane region" description="Helical" evidence="6">
    <location>
        <begin position="148"/>
        <end position="168"/>
    </location>
</feature>
<proteinExistence type="predicted"/>
<dbReference type="InterPro" id="IPR002541">
    <property type="entry name" value="Cyt_c_assembly"/>
</dbReference>
<comment type="subcellular location">
    <subcellularLocation>
        <location evidence="1">Membrane</location>
        <topology evidence="1">Multi-pass membrane protein</topology>
    </subcellularLocation>
</comment>
<evidence type="ECO:0000313" key="9">
    <source>
        <dbReference type="Proteomes" id="UP001310022"/>
    </source>
</evidence>
<dbReference type="GO" id="GO:0017004">
    <property type="term" value="P:cytochrome complex assembly"/>
    <property type="evidence" value="ECO:0007669"/>
    <property type="project" value="UniProtKB-KW"/>
</dbReference>
<feature type="transmembrane region" description="Helical" evidence="6">
    <location>
        <begin position="12"/>
        <end position="31"/>
    </location>
</feature>
<reference evidence="8 9" key="1">
    <citation type="submission" date="2021-12" db="EMBL/GenBank/DDBJ databases">
        <title>Genome sequencing of bacteria with rrn-lacking chromosome and rrn-plasmid.</title>
        <authorList>
            <person name="Anda M."/>
            <person name="Iwasaki W."/>
        </authorList>
    </citation>
    <scope>NUCLEOTIDE SEQUENCE [LARGE SCALE GENOMIC DNA]</scope>
    <source>
        <strain evidence="8 9">NBRC 15940</strain>
    </source>
</reference>
<feature type="transmembrane region" description="Helical" evidence="6">
    <location>
        <begin position="188"/>
        <end position="209"/>
    </location>
</feature>
<evidence type="ECO:0000313" key="8">
    <source>
        <dbReference type="EMBL" id="GJM62007.1"/>
    </source>
</evidence>
<evidence type="ECO:0000256" key="2">
    <source>
        <dbReference type="ARBA" id="ARBA00022692"/>
    </source>
</evidence>